<protein>
    <submittedName>
        <fullName evidence="10">Piriformospora indica-insensitive protein 2-like protein</fullName>
    </submittedName>
</protein>
<feature type="signal peptide" evidence="9">
    <location>
        <begin position="1"/>
        <end position="21"/>
    </location>
</feature>
<evidence type="ECO:0000256" key="4">
    <source>
        <dbReference type="ARBA" id="ARBA00022614"/>
    </source>
</evidence>
<keyword evidence="6" id="KW-0677">Repeat</keyword>
<dbReference type="Pfam" id="PF00560">
    <property type="entry name" value="LRR_1"/>
    <property type="match status" value="1"/>
</dbReference>
<dbReference type="PANTHER" id="PTHR48053:SF164">
    <property type="entry name" value="LEUCINE-RICH REPEAT-CONTAINING N-TERMINAL PLANT-TYPE DOMAIN-CONTAINING PROTEIN"/>
    <property type="match status" value="1"/>
</dbReference>
<dbReference type="GO" id="GO:0005886">
    <property type="term" value="C:plasma membrane"/>
    <property type="evidence" value="ECO:0007669"/>
    <property type="project" value="UniProtKB-SubCell"/>
</dbReference>
<comment type="subcellular location">
    <subcellularLocation>
        <location evidence="2">Cell membrane</location>
    </subcellularLocation>
    <subcellularLocation>
        <location evidence="1">Membrane</location>
        <topology evidence="1">Single-pass membrane protein</topology>
    </subcellularLocation>
</comment>
<reference evidence="10" key="1">
    <citation type="submission" date="2020-01" db="EMBL/GenBank/DDBJ databases">
        <title>Genome sequence of Kobresia littledalei, the first chromosome-level genome in the family Cyperaceae.</title>
        <authorList>
            <person name="Qu G."/>
        </authorList>
    </citation>
    <scope>NUCLEOTIDE SEQUENCE</scope>
    <source>
        <strain evidence="10">C.B.Clarke</strain>
        <tissue evidence="10">Leaf</tissue>
    </source>
</reference>
<dbReference type="PANTHER" id="PTHR48053">
    <property type="entry name" value="LEUCINE RICH REPEAT FAMILY PROTEIN, EXPRESSED"/>
    <property type="match status" value="1"/>
</dbReference>
<evidence type="ECO:0000256" key="9">
    <source>
        <dbReference type="SAM" id="SignalP"/>
    </source>
</evidence>
<keyword evidence="8" id="KW-0675">Receptor</keyword>
<dbReference type="FunFam" id="3.80.10.10:FF:000269">
    <property type="entry name" value="Piriformospora indica-insensitive protein 2"/>
    <property type="match status" value="1"/>
</dbReference>
<evidence type="ECO:0000256" key="1">
    <source>
        <dbReference type="ARBA" id="ARBA00004167"/>
    </source>
</evidence>
<dbReference type="Pfam" id="PF13855">
    <property type="entry name" value="LRR_8"/>
    <property type="match status" value="1"/>
</dbReference>
<accession>A0A833R3M3</accession>
<comment type="caution">
    <text evidence="10">The sequence shown here is derived from an EMBL/GenBank/DDBJ whole genome shotgun (WGS) entry which is preliminary data.</text>
</comment>
<dbReference type="Gene3D" id="3.80.10.10">
    <property type="entry name" value="Ribonuclease Inhibitor"/>
    <property type="match status" value="2"/>
</dbReference>
<evidence type="ECO:0000313" key="11">
    <source>
        <dbReference type="Proteomes" id="UP000623129"/>
    </source>
</evidence>
<organism evidence="10 11">
    <name type="scientific">Carex littledalei</name>
    <dbReference type="NCBI Taxonomy" id="544730"/>
    <lineage>
        <taxon>Eukaryota</taxon>
        <taxon>Viridiplantae</taxon>
        <taxon>Streptophyta</taxon>
        <taxon>Embryophyta</taxon>
        <taxon>Tracheophyta</taxon>
        <taxon>Spermatophyta</taxon>
        <taxon>Magnoliopsida</taxon>
        <taxon>Liliopsida</taxon>
        <taxon>Poales</taxon>
        <taxon>Cyperaceae</taxon>
        <taxon>Cyperoideae</taxon>
        <taxon>Cariceae</taxon>
        <taxon>Carex</taxon>
        <taxon>Carex subgen. Euthyceras</taxon>
    </lineage>
</organism>
<dbReference type="InterPro" id="IPR032675">
    <property type="entry name" value="LRR_dom_sf"/>
</dbReference>
<sequence length="452" mass="49153">MERRCIVQGLVLLLIWFNNGAMLVKTEEGAPMENKEKEALYSVIQNFVGGSWNGSGLYPDPCGWSPIQGVSCDLFKGLWYITSLSIGPVLDNSLQCAPGANFTPMLFELTHLKSLSFFDCFSLNQQLAITIPSTGWDKFATTLETLEFRSNPGLTGPIPTSLGMVKSLKSLVIVGNGLTGEVPFEIGHLVNLRRLVISGNRLTGSIPTSIGGLTSLLKLDLSHNLLQGNLPTEIGNLKDLNLMDLRNNTFTGGLVPSLQNMVSLQDLLMSNNLLLGGTLMSIGWSNMVNLTTLDLSNTGITGSIPNSLLGLKSMRCLALDNNHLSGNVPQNLANMPNLSALYINGNNFTGELGFSHDFYERLGRRFASWNNPSLCYNAREIREGHKGPFGVQKCTGDKGASFGQGDKVDRPGPDVNSSLLVSFGLPGYRVSGFWWLVLVRELVATFFLVMVL</sequence>
<dbReference type="OrthoDB" id="676979at2759"/>
<keyword evidence="7" id="KW-0472">Membrane</keyword>
<dbReference type="Proteomes" id="UP000623129">
    <property type="component" value="Unassembled WGS sequence"/>
</dbReference>
<keyword evidence="5 9" id="KW-0732">Signal</keyword>
<evidence type="ECO:0000256" key="8">
    <source>
        <dbReference type="ARBA" id="ARBA00023170"/>
    </source>
</evidence>
<dbReference type="GO" id="GO:0004674">
    <property type="term" value="F:protein serine/threonine kinase activity"/>
    <property type="evidence" value="ECO:0007669"/>
    <property type="project" value="UniProtKB-EC"/>
</dbReference>
<evidence type="ECO:0000256" key="2">
    <source>
        <dbReference type="ARBA" id="ARBA00004236"/>
    </source>
</evidence>
<gene>
    <name evidence="10" type="ORF">FCM35_KLT06077</name>
</gene>
<dbReference type="EMBL" id="SWLB01000015">
    <property type="protein sequence ID" value="KAF3328999.1"/>
    <property type="molecule type" value="Genomic_DNA"/>
</dbReference>
<proteinExistence type="predicted"/>
<evidence type="ECO:0000313" key="10">
    <source>
        <dbReference type="EMBL" id="KAF3328999.1"/>
    </source>
</evidence>
<evidence type="ECO:0000256" key="6">
    <source>
        <dbReference type="ARBA" id="ARBA00022737"/>
    </source>
</evidence>
<feature type="chain" id="PRO_5032485390" evidence="9">
    <location>
        <begin position="22"/>
        <end position="452"/>
    </location>
</feature>
<keyword evidence="3" id="KW-1003">Cell membrane</keyword>
<dbReference type="InterPro" id="IPR051716">
    <property type="entry name" value="Plant_RL_S/T_kinase"/>
</dbReference>
<keyword evidence="4" id="KW-0433">Leucine-rich repeat</keyword>
<dbReference type="SUPFAM" id="SSF52058">
    <property type="entry name" value="L domain-like"/>
    <property type="match status" value="1"/>
</dbReference>
<name>A0A833R3M3_9POAL</name>
<evidence type="ECO:0000256" key="3">
    <source>
        <dbReference type="ARBA" id="ARBA00022475"/>
    </source>
</evidence>
<evidence type="ECO:0000256" key="5">
    <source>
        <dbReference type="ARBA" id="ARBA00022729"/>
    </source>
</evidence>
<dbReference type="InterPro" id="IPR001611">
    <property type="entry name" value="Leu-rich_rpt"/>
</dbReference>
<evidence type="ECO:0000256" key="7">
    <source>
        <dbReference type="ARBA" id="ARBA00023136"/>
    </source>
</evidence>
<dbReference type="GO" id="GO:0051707">
    <property type="term" value="P:response to other organism"/>
    <property type="evidence" value="ECO:0007669"/>
    <property type="project" value="UniProtKB-ARBA"/>
</dbReference>
<keyword evidence="11" id="KW-1185">Reference proteome</keyword>
<dbReference type="AlphaFoldDB" id="A0A833R3M3"/>